<evidence type="ECO:0000313" key="1">
    <source>
        <dbReference type="EMBL" id="GAA1987157.1"/>
    </source>
</evidence>
<gene>
    <name evidence="1" type="ORF">GCM10009777_21690</name>
</gene>
<reference evidence="1 2" key="1">
    <citation type="journal article" date="2019" name="Int. J. Syst. Evol. Microbiol.">
        <title>The Global Catalogue of Microorganisms (GCM) 10K type strain sequencing project: providing services to taxonomists for standard genome sequencing and annotation.</title>
        <authorList>
            <consortium name="The Broad Institute Genomics Platform"/>
            <consortium name="The Broad Institute Genome Sequencing Center for Infectious Disease"/>
            <person name="Wu L."/>
            <person name="Ma J."/>
        </authorList>
    </citation>
    <scope>NUCLEOTIDE SEQUENCE [LARGE SCALE GENOMIC DNA]</scope>
    <source>
        <strain evidence="1 2">JCM 14902</strain>
    </source>
</reference>
<comment type="caution">
    <text evidence="1">The sequence shown here is derived from an EMBL/GenBank/DDBJ whole genome shotgun (WGS) entry which is preliminary data.</text>
</comment>
<keyword evidence="2" id="KW-1185">Reference proteome</keyword>
<dbReference type="RefSeq" id="WP_344061733.1">
    <property type="nucleotide sequence ID" value="NZ_BAAAOH010000001.1"/>
</dbReference>
<protein>
    <submittedName>
        <fullName evidence="1">Helix-turn-helix domain-containing protein</fullName>
    </submittedName>
</protein>
<organism evidence="1 2">
    <name type="scientific">Microbacterium pumilum</name>
    <dbReference type="NCBI Taxonomy" id="344165"/>
    <lineage>
        <taxon>Bacteria</taxon>
        <taxon>Bacillati</taxon>
        <taxon>Actinomycetota</taxon>
        <taxon>Actinomycetes</taxon>
        <taxon>Micrococcales</taxon>
        <taxon>Microbacteriaceae</taxon>
        <taxon>Microbacterium</taxon>
    </lineage>
</organism>
<sequence>MFVITADQRDSRSGDDLVPKAIDDVVRLAGIRATSTPERTAGDELQVADRDADAVLAIVLHLTRLGTWSVGVGIGAVEAPLPASVRAGRGEAFVYARDAVERAKRTPTRLAVTGSDEAATDAEALVRLMVELRDRRTAEGWEVYDLLADGMSQRDAAKRLGITEGAVSLRAKAAGLRAEEGALPALGRVLAGADKPDGDGDGDGAA</sequence>
<dbReference type="Proteomes" id="UP001500326">
    <property type="component" value="Unassembled WGS sequence"/>
</dbReference>
<evidence type="ECO:0000313" key="2">
    <source>
        <dbReference type="Proteomes" id="UP001500326"/>
    </source>
</evidence>
<dbReference type="EMBL" id="BAAAOH010000001">
    <property type="protein sequence ID" value="GAA1987157.1"/>
    <property type="molecule type" value="Genomic_DNA"/>
</dbReference>
<name>A0ABN2SI64_9MICO</name>
<accession>A0ABN2SI64</accession>
<proteinExistence type="predicted"/>